<evidence type="ECO:0000313" key="2">
    <source>
        <dbReference type="Proteomes" id="UP000276776"/>
    </source>
</evidence>
<protein>
    <submittedName>
        <fullName evidence="3">PAM2 domain-containing protein</fullName>
    </submittedName>
</protein>
<dbReference type="WBParaSite" id="TCLT_0000312801-mRNA-1">
    <property type="protein sequence ID" value="TCLT_0000312801-mRNA-1"/>
    <property type="gene ID" value="TCLT_0000312801"/>
</dbReference>
<gene>
    <name evidence="1" type="ORF">TCLT_LOCUS3128</name>
</gene>
<reference evidence="3" key="1">
    <citation type="submission" date="2017-02" db="UniProtKB">
        <authorList>
            <consortium name="WormBaseParasite"/>
        </authorList>
    </citation>
    <scope>IDENTIFICATION</scope>
</reference>
<sequence length="90" mass="10329">MMQPIPVPAQYLYQPVVDENKPDMPVQKSKLIPIQAGNVPYVNEQYNEGMLAAQMSDAVKDLHYNQCYAPENVIFLFHFSNFNHFNIIGI</sequence>
<evidence type="ECO:0000313" key="3">
    <source>
        <dbReference type="WBParaSite" id="TCLT_0000312801-mRNA-1"/>
    </source>
</evidence>
<name>A0A0N5CSC7_THECL</name>
<dbReference type="Proteomes" id="UP000276776">
    <property type="component" value="Unassembled WGS sequence"/>
</dbReference>
<reference evidence="1 2" key="2">
    <citation type="submission" date="2018-11" db="EMBL/GenBank/DDBJ databases">
        <authorList>
            <consortium name="Pathogen Informatics"/>
        </authorList>
    </citation>
    <scope>NUCLEOTIDE SEQUENCE [LARGE SCALE GENOMIC DNA]</scope>
</reference>
<evidence type="ECO:0000313" key="1">
    <source>
        <dbReference type="EMBL" id="VDM99441.1"/>
    </source>
</evidence>
<dbReference type="EMBL" id="UYYF01001022">
    <property type="protein sequence ID" value="VDM99441.1"/>
    <property type="molecule type" value="Genomic_DNA"/>
</dbReference>
<dbReference type="AlphaFoldDB" id="A0A0N5CSC7"/>
<proteinExistence type="predicted"/>
<keyword evidence="2" id="KW-1185">Reference proteome</keyword>
<organism evidence="3">
    <name type="scientific">Thelazia callipaeda</name>
    <name type="common">Oriental eyeworm</name>
    <name type="synonym">Parasitic nematode</name>
    <dbReference type="NCBI Taxonomy" id="103827"/>
    <lineage>
        <taxon>Eukaryota</taxon>
        <taxon>Metazoa</taxon>
        <taxon>Ecdysozoa</taxon>
        <taxon>Nematoda</taxon>
        <taxon>Chromadorea</taxon>
        <taxon>Rhabditida</taxon>
        <taxon>Spirurina</taxon>
        <taxon>Spiruromorpha</taxon>
        <taxon>Thelazioidea</taxon>
        <taxon>Thelaziidae</taxon>
        <taxon>Thelazia</taxon>
    </lineage>
</organism>
<accession>A0A0N5CSC7</accession>